<evidence type="ECO:0000313" key="2">
    <source>
        <dbReference type="Proteomes" id="UP001500707"/>
    </source>
</evidence>
<dbReference type="EMBL" id="BAABCE010000001">
    <property type="protein sequence ID" value="GAA3527984.1"/>
    <property type="molecule type" value="Genomic_DNA"/>
</dbReference>
<evidence type="ECO:0008006" key="3">
    <source>
        <dbReference type="Google" id="ProtNLM"/>
    </source>
</evidence>
<evidence type="ECO:0000313" key="1">
    <source>
        <dbReference type="EMBL" id="GAA3527984.1"/>
    </source>
</evidence>
<keyword evidence="2" id="KW-1185">Reference proteome</keyword>
<proteinExistence type="predicted"/>
<reference evidence="2" key="1">
    <citation type="journal article" date="2019" name="Int. J. Syst. Evol. Microbiol.">
        <title>The Global Catalogue of Microorganisms (GCM) 10K type strain sequencing project: providing services to taxonomists for standard genome sequencing and annotation.</title>
        <authorList>
            <consortium name="The Broad Institute Genomics Platform"/>
            <consortium name="The Broad Institute Genome Sequencing Center for Infectious Disease"/>
            <person name="Wu L."/>
            <person name="Ma J."/>
        </authorList>
    </citation>
    <scope>NUCLEOTIDE SEQUENCE [LARGE SCALE GENOMIC DNA]</scope>
    <source>
        <strain evidence="2">JCM 17656</strain>
    </source>
</reference>
<sequence length="75" mass="7886">MTANPAQGVRIDRNGELRRTAAGRIAIPLNVGKNGDPVGEGDLVLTNAAAEMLHAELGRLLAESIPPTTPDERSE</sequence>
<comment type="caution">
    <text evidence="1">The sequence shown here is derived from an EMBL/GenBank/DDBJ whole genome shotgun (WGS) entry which is preliminary data.</text>
</comment>
<accession>A0ABP6V465</accession>
<organism evidence="1 2">
    <name type="scientific">Streptomyces osmaniensis</name>
    <dbReference type="NCBI Taxonomy" id="593134"/>
    <lineage>
        <taxon>Bacteria</taxon>
        <taxon>Bacillati</taxon>
        <taxon>Actinomycetota</taxon>
        <taxon>Actinomycetes</taxon>
        <taxon>Kitasatosporales</taxon>
        <taxon>Streptomycetaceae</taxon>
        <taxon>Streptomyces</taxon>
    </lineage>
</organism>
<protein>
    <recommendedName>
        <fullName evidence="3">SpoVT-AbrB domain-containing protein</fullName>
    </recommendedName>
</protein>
<dbReference type="RefSeq" id="WP_346180208.1">
    <property type="nucleotide sequence ID" value="NZ_BAABCE010000001.1"/>
</dbReference>
<dbReference type="Proteomes" id="UP001500707">
    <property type="component" value="Unassembled WGS sequence"/>
</dbReference>
<gene>
    <name evidence="1" type="ORF">GCM10022295_07470</name>
</gene>
<name>A0ABP6V465_9ACTN</name>